<dbReference type="PANTHER" id="PTHR48475:SF1">
    <property type="entry name" value="RNASE H TYPE-1 DOMAIN-CONTAINING PROTEIN"/>
    <property type="match status" value="1"/>
</dbReference>
<dbReference type="AlphaFoldDB" id="A0AA88WZY0"/>
<evidence type="ECO:0000259" key="1">
    <source>
        <dbReference type="Pfam" id="PF17919"/>
    </source>
</evidence>
<evidence type="ECO:0000313" key="3">
    <source>
        <dbReference type="Proteomes" id="UP001188597"/>
    </source>
</evidence>
<proteinExistence type="predicted"/>
<feature type="domain" description="Reverse transcriptase/retrotransposon-derived protein RNase H-like" evidence="1">
    <location>
        <begin position="6"/>
        <end position="91"/>
    </location>
</feature>
<dbReference type="SUPFAM" id="SSF56672">
    <property type="entry name" value="DNA/RNA polymerases"/>
    <property type="match status" value="1"/>
</dbReference>
<comment type="caution">
    <text evidence="2">The sequence shown here is derived from an EMBL/GenBank/DDBJ whole genome shotgun (WGS) entry which is preliminary data.</text>
</comment>
<evidence type="ECO:0000313" key="2">
    <source>
        <dbReference type="EMBL" id="KAK3037356.1"/>
    </source>
</evidence>
<keyword evidence="3" id="KW-1185">Reference proteome</keyword>
<dbReference type="Proteomes" id="UP001188597">
    <property type="component" value="Unassembled WGS sequence"/>
</dbReference>
<gene>
    <name evidence="2" type="ORF">RJ639_030454</name>
</gene>
<name>A0AA88WZY0_9ASTE</name>
<dbReference type="Pfam" id="PF17919">
    <property type="entry name" value="RT_RNaseH_2"/>
    <property type="match status" value="1"/>
</dbReference>
<protein>
    <recommendedName>
        <fullName evidence="1">Reverse transcriptase/retrotransposon-derived protein RNase H-like domain-containing protein</fullName>
    </recommendedName>
</protein>
<accession>A0AA88WZY0</accession>
<reference evidence="2" key="1">
    <citation type="submission" date="2022-12" db="EMBL/GenBank/DDBJ databases">
        <title>Draft genome assemblies for two species of Escallonia (Escalloniales).</title>
        <authorList>
            <person name="Chanderbali A."/>
            <person name="Dervinis C."/>
            <person name="Anghel I."/>
            <person name="Soltis D."/>
            <person name="Soltis P."/>
            <person name="Zapata F."/>
        </authorList>
    </citation>
    <scope>NUCLEOTIDE SEQUENCE</scope>
    <source>
        <strain evidence="2">UCBG64.0493</strain>
        <tissue evidence="2">Leaf</tissue>
    </source>
</reference>
<sequence>MDFALMDDCQKLFEELKTYLSSPPLLSKPLLGEDLFLHLSVSDVAVNSTLVRVENGIQKPIYYVSKALQHVEARYPKMNKVALAFITSARKVLLSPEASGRLRQCYLLRWESQQYGLYTSARKTMKLASAKNLDLVEEVQGQAYERSIVIKQWVMCYYSQRVRSKQFQVGDLVLCKLEISDPKSATEKLSPNWEVTYHVLKILKSGAYALETLSKDPIPRTWNVENLRHYY</sequence>
<dbReference type="PANTHER" id="PTHR48475">
    <property type="entry name" value="RIBONUCLEASE H"/>
    <property type="match status" value="1"/>
</dbReference>
<dbReference type="InterPro" id="IPR041577">
    <property type="entry name" value="RT_RNaseH_2"/>
</dbReference>
<dbReference type="InterPro" id="IPR043502">
    <property type="entry name" value="DNA/RNA_pol_sf"/>
</dbReference>
<organism evidence="2 3">
    <name type="scientific">Escallonia herrerae</name>
    <dbReference type="NCBI Taxonomy" id="1293975"/>
    <lineage>
        <taxon>Eukaryota</taxon>
        <taxon>Viridiplantae</taxon>
        <taxon>Streptophyta</taxon>
        <taxon>Embryophyta</taxon>
        <taxon>Tracheophyta</taxon>
        <taxon>Spermatophyta</taxon>
        <taxon>Magnoliopsida</taxon>
        <taxon>eudicotyledons</taxon>
        <taxon>Gunneridae</taxon>
        <taxon>Pentapetalae</taxon>
        <taxon>asterids</taxon>
        <taxon>campanulids</taxon>
        <taxon>Escalloniales</taxon>
        <taxon>Escalloniaceae</taxon>
        <taxon>Escallonia</taxon>
    </lineage>
</organism>
<dbReference type="EMBL" id="JAVXUP010000124">
    <property type="protein sequence ID" value="KAK3037356.1"/>
    <property type="molecule type" value="Genomic_DNA"/>
</dbReference>